<dbReference type="Gene3D" id="3.60.20.10">
    <property type="entry name" value="Glutamine Phosphoribosylpyrophosphate, subunit 1, domain 1"/>
    <property type="match status" value="1"/>
</dbReference>
<dbReference type="RefSeq" id="WP_038495109.1">
    <property type="nucleotide sequence ID" value="NZ_BCTH01000014.1"/>
</dbReference>
<dbReference type="CDD" id="cd00712">
    <property type="entry name" value="AsnB"/>
    <property type="match status" value="1"/>
</dbReference>
<dbReference type="Gene3D" id="3.40.50.620">
    <property type="entry name" value="HUPs"/>
    <property type="match status" value="1"/>
</dbReference>
<evidence type="ECO:0000256" key="7">
    <source>
        <dbReference type="ARBA" id="ARBA00048741"/>
    </source>
</evidence>
<evidence type="ECO:0000256" key="8">
    <source>
        <dbReference type="PIRSR" id="PIRSR001589-1"/>
    </source>
</evidence>
<comment type="catalytic activity">
    <reaction evidence="7">
        <text>L-aspartate + L-glutamine + ATP + H2O = L-asparagine + L-glutamate + AMP + diphosphate + H(+)</text>
        <dbReference type="Rhea" id="RHEA:12228"/>
        <dbReference type="ChEBI" id="CHEBI:15377"/>
        <dbReference type="ChEBI" id="CHEBI:15378"/>
        <dbReference type="ChEBI" id="CHEBI:29985"/>
        <dbReference type="ChEBI" id="CHEBI:29991"/>
        <dbReference type="ChEBI" id="CHEBI:30616"/>
        <dbReference type="ChEBI" id="CHEBI:33019"/>
        <dbReference type="ChEBI" id="CHEBI:58048"/>
        <dbReference type="ChEBI" id="CHEBI:58359"/>
        <dbReference type="ChEBI" id="CHEBI:456215"/>
        <dbReference type="EC" id="6.3.5.4"/>
    </reaction>
</comment>
<dbReference type="STRING" id="1349767.GJA_3988"/>
<evidence type="ECO:0000256" key="6">
    <source>
        <dbReference type="ARBA" id="ARBA00022962"/>
    </source>
</evidence>
<gene>
    <name evidence="12" type="primary">asnB</name>
    <name evidence="12" type="ORF">GJA_3988</name>
</gene>
<keyword evidence="12" id="KW-0436">Ligase</keyword>
<dbReference type="Proteomes" id="UP000027604">
    <property type="component" value="Chromosome I"/>
</dbReference>
<proteinExistence type="inferred from homology"/>
<dbReference type="InterPro" id="IPR006426">
    <property type="entry name" value="Asn_synth_AEB"/>
</dbReference>
<dbReference type="eggNOG" id="COG0367">
    <property type="taxonomic scope" value="Bacteria"/>
</dbReference>
<dbReference type="PANTHER" id="PTHR43284">
    <property type="entry name" value="ASPARAGINE SYNTHETASE (GLUTAMINE-HYDROLYZING)"/>
    <property type="match status" value="1"/>
</dbReference>
<dbReference type="EMBL" id="HG322949">
    <property type="protein sequence ID" value="CDG84599.1"/>
    <property type="molecule type" value="Genomic_DNA"/>
</dbReference>
<feature type="domain" description="Glutamine amidotransferase type-2" evidence="11">
    <location>
        <begin position="2"/>
        <end position="220"/>
    </location>
</feature>
<evidence type="ECO:0000256" key="10">
    <source>
        <dbReference type="PIRSR" id="PIRSR001589-3"/>
    </source>
</evidence>
<evidence type="ECO:0000256" key="9">
    <source>
        <dbReference type="PIRSR" id="PIRSR001589-2"/>
    </source>
</evidence>
<keyword evidence="13" id="KW-1185">Reference proteome</keyword>
<keyword evidence="5 9" id="KW-0067">ATP-binding</keyword>
<evidence type="ECO:0000313" key="12">
    <source>
        <dbReference type="EMBL" id="CDG84599.1"/>
    </source>
</evidence>
<protein>
    <recommendedName>
        <fullName evidence="3">asparagine synthase (glutamine-hydrolyzing)</fullName>
        <ecNumber evidence="3">6.3.5.4</ecNumber>
    </recommendedName>
</protein>
<dbReference type="Pfam" id="PF00733">
    <property type="entry name" value="Asn_synthase"/>
    <property type="match status" value="1"/>
</dbReference>
<dbReference type="PANTHER" id="PTHR43284:SF1">
    <property type="entry name" value="ASPARAGINE SYNTHETASE"/>
    <property type="match status" value="1"/>
</dbReference>
<evidence type="ECO:0000256" key="5">
    <source>
        <dbReference type="ARBA" id="ARBA00022840"/>
    </source>
</evidence>
<keyword evidence="8" id="KW-0028">Amino-acid biosynthesis</keyword>
<dbReference type="EC" id="6.3.5.4" evidence="3"/>
<dbReference type="GO" id="GO:0005829">
    <property type="term" value="C:cytosol"/>
    <property type="evidence" value="ECO:0007669"/>
    <property type="project" value="TreeGrafter"/>
</dbReference>
<sequence length="637" mass="71864">MCGIAGFIINAATPAEAAHAMLDGMGRAIAHRGPDDSGFLETVTSDGARRLGFVHRRLSIIDIATGHQPLGNEDGSVQVIFNGEIYNFQELREQLTGLGHRFATASDTETIVHAYEQWGDDCVLHFRGMFAFALWDAAKNRLFLARDRYGKKPLFLYEHDGVLLFASEIKAILTHPGVARVVDQGAVWDYFSYRYVPAPHTLFDGIRKLRPGSHAVWQDGKLTESMYYTPADSRLPVSKTLPADPVAAFLAKLDESVRIRMVADVPFGAFLSGGIDSSAVVGLMARHSSLPVKTFSVGFKEGKFSELRYAAEIARQFHTEHHELTVSAEQVITLLPEMVAFRDAPVAEPSDIPIYLLAREARKTVKMVLTGEGSDEILGGYPKHVYENFVRPYQRLPAWLRNQVLRPAVMALPYKFRRAKTAIINLGLESFDERMPRWFGVLSDRECRALVALDPARHSARRPSRRAADAGNGETLGGDPHNSALRRILCFDQSSWLPDNLLERGDRMTMAASLEARMPFMDHELAEFVSSLPDHYRVRGKATKWILREAMKQLLPQNILQRPKVGFRVPINEWFRGPMRDYLYQHLTGPESLTRHYYHAAALEKVLADHVAGRQNHEKLLWSLLNLEIWQRQYIQA</sequence>
<dbReference type="InterPro" id="IPR033738">
    <property type="entry name" value="AsnB_N"/>
</dbReference>
<dbReference type="PROSITE" id="PS51278">
    <property type="entry name" value="GATASE_TYPE_2"/>
    <property type="match status" value="1"/>
</dbReference>
<feature type="site" description="Important for beta-aspartyl-AMP intermediate formation" evidence="10">
    <location>
        <position position="372"/>
    </location>
</feature>
<accession>W0V6Z5</accession>
<dbReference type="InterPro" id="IPR001962">
    <property type="entry name" value="Asn_synthase"/>
</dbReference>
<keyword evidence="8" id="KW-0061">Asparagine biosynthesis</keyword>
<dbReference type="OrthoDB" id="9763290at2"/>
<evidence type="ECO:0000256" key="3">
    <source>
        <dbReference type="ARBA" id="ARBA00012737"/>
    </source>
</evidence>
<keyword evidence="6 8" id="KW-0315">Glutamine amidotransferase</keyword>
<feature type="active site" description="For GATase activity" evidence="8">
    <location>
        <position position="2"/>
    </location>
</feature>
<evidence type="ECO:0000259" key="11">
    <source>
        <dbReference type="PROSITE" id="PS51278"/>
    </source>
</evidence>
<dbReference type="PATRIC" id="fig|1349767.4.peg.570"/>
<feature type="binding site" evidence="9">
    <location>
        <position position="107"/>
    </location>
    <ligand>
        <name>L-glutamine</name>
        <dbReference type="ChEBI" id="CHEBI:58359"/>
    </ligand>
</feature>
<organism evidence="12 13">
    <name type="scientific">Janthinobacterium agaricidamnosum NBRC 102515 = DSM 9628</name>
    <dbReference type="NCBI Taxonomy" id="1349767"/>
    <lineage>
        <taxon>Bacteria</taxon>
        <taxon>Pseudomonadati</taxon>
        <taxon>Pseudomonadota</taxon>
        <taxon>Betaproteobacteria</taxon>
        <taxon>Burkholderiales</taxon>
        <taxon>Oxalobacteraceae</taxon>
        <taxon>Janthinobacterium</taxon>
    </lineage>
</organism>
<name>W0V6Z5_9BURK</name>
<evidence type="ECO:0000256" key="1">
    <source>
        <dbReference type="ARBA" id="ARBA00005187"/>
    </source>
</evidence>
<evidence type="ECO:0000313" key="13">
    <source>
        <dbReference type="Proteomes" id="UP000027604"/>
    </source>
</evidence>
<dbReference type="PIRSF" id="PIRSF001589">
    <property type="entry name" value="Asn_synthetase_glu-h"/>
    <property type="match status" value="1"/>
</dbReference>
<feature type="binding site" evidence="9">
    <location>
        <position position="297"/>
    </location>
    <ligand>
        <name>ATP</name>
        <dbReference type="ChEBI" id="CHEBI:30616"/>
    </ligand>
</feature>
<dbReference type="NCBIfam" id="TIGR01536">
    <property type="entry name" value="asn_synth_AEB"/>
    <property type="match status" value="1"/>
</dbReference>
<dbReference type="KEGG" id="jag:GJA_3988"/>
<dbReference type="Pfam" id="PF13537">
    <property type="entry name" value="GATase_7"/>
    <property type="match status" value="1"/>
</dbReference>
<reference evidence="12 13" key="1">
    <citation type="journal article" date="2015" name="Genome Announc.">
        <title>Genome Sequence of Mushroom Soft-Rot Pathogen Janthinobacterium agaricidamnosum.</title>
        <authorList>
            <person name="Graupner K."/>
            <person name="Lackner G."/>
            <person name="Hertweck C."/>
        </authorList>
    </citation>
    <scope>NUCLEOTIDE SEQUENCE [LARGE SCALE GENOMIC DNA]</scope>
    <source>
        <strain evidence="13">NBRC 102515 / DSM 9628</strain>
    </source>
</reference>
<dbReference type="GO" id="GO:0004066">
    <property type="term" value="F:asparagine synthase (glutamine-hydrolyzing) activity"/>
    <property type="evidence" value="ECO:0007669"/>
    <property type="project" value="UniProtKB-EC"/>
</dbReference>
<dbReference type="GO" id="GO:0005524">
    <property type="term" value="F:ATP binding"/>
    <property type="evidence" value="ECO:0007669"/>
    <property type="project" value="UniProtKB-KW"/>
</dbReference>
<comment type="pathway">
    <text evidence="1">Amino-acid biosynthesis; L-asparagine biosynthesis; L-asparagine from L-aspartate (L-Gln route): step 1/1.</text>
</comment>
<dbReference type="CDD" id="cd01991">
    <property type="entry name" value="Asn_synthase_B_C"/>
    <property type="match status" value="1"/>
</dbReference>
<evidence type="ECO:0000256" key="2">
    <source>
        <dbReference type="ARBA" id="ARBA00005752"/>
    </source>
</evidence>
<dbReference type="AlphaFoldDB" id="W0V6Z5"/>
<dbReference type="InterPro" id="IPR014729">
    <property type="entry name" value="Rossmann-like_a/b/a_fold"/>
</dbReference>
<dbReference type="HOGENOM" id="CLU_014658_3_1_4"/>
<keyword evidence="4 9" id="KW-0547">Nucleotide-binding</keyword>
<comment type="similarity">
    <text evidence="2">Belongs to the asparagine synthetase family.</text>
</comment>
<dbReference type="InterPro" id="IPR017932">
    <property type="entry name" value="GATase_2_dom"/>
</dbReference>
<dbReference type="SUPFAM" id="SSF56235">
    <property type="entry name" value="N-terminal nucleophile aminohydrolases (Ntn hydrolases)"/>
    <property type="match status" value="1"/>
</dbReference>
<dbReference type="SUPFAM" id="SSF52402">
    <property type="entry name" value="Adenine nucleotide alpha hydrolases-like"/>
    <property type="match status" value="1"/>
</dbReference>
<dbReference type="InterPro" id="IPR051786">
    <property type="entry name" value="ASN_synthetase/amidase"/>
</dbReference>
<dbReference type="InterPro" id="IPR029055">
    <property type="entry name" value="Ntn_hydrolases_N"/>
</dbReference>
<dbReference type="GO" id="GO:0006529">
    <property type="term" value="P:asparagine biosynthetic process"/>
    <property type="evidence" value="ECO:0007669"/>
    <property type="project" value="UniProtKB-KW"/>
</dbReference>
<evidence type="ECO:0000256" key="4">
    <source>
        <dbReference type="ARBA" id="ARBA00022741"/>
    </source>
</evidence>